<proteinExistence type="predicted"/>
<reference evidence="4" key="1">
    <citation type="submission" date="2020-05" db="EMBL/GenBank/DDBJ databases">
        <title>Frigoriglobus tundricola gen. nov., sp. nov., a psychrotolerant cellulolytic planctomycete of the family Gemmataceae with two divergent copies of 16S rRNA gene.</title>
        <authorList>
            <person name="Kulichevskaya I.S."/>
            <person name="Ivanova A.A."/>
            <person name="Naumoff D.G."/>
            <person name="Beletsky A.V."/>
            <person name="Rijpstra W.I.C."/>
            <person name="Sinninghe Damste J.S."/>
            <person name="Mardanov A.V."/>
            <person name="Ravin N.V."/>
            <person name="Dedysh S.N."/>
        </authorList>
    </citation>
    <scope>NUCLEOTIDE SEQUENCE [LARGE SCALE GENOMIC DNA]</scope>
    <source>
        <strain evidence="4">PL17</strain>
    </source>
</reference>
<keyword evidence="4" id="KW-1185">Reference proteome</keyword>
<accession>A0A6M5YZ37</accession>
<feature type="signal peptide" evidence="2">
    <location>
        <begin position="1"/>
        <end position="25"/>
    </location>
</feature>
<dbReference type="EMBL" id="CP053452">
    <property type="protein sequence ID" value="QJW99225.1"/>
    <property type="molecule type" value="Genomic_DNA"/>
</dbReference>
<feature type="region of interest" description="Disordered" evidence="1">
    <location>
        <begin position="290"/>
        <end position="340"/>
    </location>
</feature>
<feature type="chain" id="PRO_5026721249" description="Thioester domain-containing protein" evidence="2">
    <location>
        <begin position="26"/>
        <end position="368"/>
    </location>
</feature>
<feature type="compositionally biased region" description="Low complexity" evidence="1">
    <location>
        <begin position="298"/>
        <end position="327"/>
    </location>
</feature>
<dbReference type="AlphaFoldDB" id="A0A6M5YZ37"/>
<organism evidence="3 4">
    <name type="scientific">Frigoriglobus tundricola</name>
    <dbReference type="NCBI Taxonomy" id="2774151"/>
    <lineage>
        <taxon>Bacteria</taxon>
        <taxon>Pseudomonadati</taxon>
        <taxon>Planctomycetota</taxon>
        <taxon>Planctomycetia</taxon>
        <taxon>Gemmatales</taxon>
        <taxon>Gemmataceae</taxon>
        <taxon>Frigoriglobus</taxon>
    </lineage>
</organism>
<evidence type="ECO:0000313" key="3">
    <source>
        <dbReference type="EMBL" id="QJW99225.1"/>
    </source>
</evidence>
<evidence type="ECO:0000313" key="4">
    <source>
        <dbReference type="Proteomes" id="UP000503447"/>
    </source>
</evidence>
<evidence type="ECO:0008006" key="5">
    <source>
        <dbReference type="Google" id="ProtNLM"/>
    </source>
</evidence>
<protein>
    <recommendedName>
        <fullName evidence="5">Thioester domain-containing protein</fullName>
    </recommendedName>
</protein>
<dbReference type="Proteomes" id="UP000503447">
    <property type="component" value="Chromosome"/>
</dbReference>
<dbReference type="RefSeq" id="WP_171474227.1">
    <property type="nucleotide sequence ID" value="NZ_CP053452.2"/>
</dbReference>
<gene>
    <name evidence="3" type="ORF">FTUN_6827</name>
</gene>
<evidence type="ECO:0000256" key="1">
    <source>
        <dbReference type="SAM" id="MobiDB-lite"/>
    </source>
</evidence>
<sequence>MAHALTRARLVALPLALLLATRAPAQEPALEVFYTKLDPKEPFKYTWKGKEGTCSAGVFRWEVPKTEFGTNGLDRNFTGYCAEVLVPITADQLYRFKVNSIYAPDNFGLAAAPNADRAAERRAKYIQELFGRFYRDPTNKDVPAPDAVAFQVALWEIIQETEPADGAPKLDLFAGDFRANYPPEQAPASVTQAQQYLNALTGNDALYYENPDLKGRELIRLQGLPNAQNVVAQSQFALRYVGGGAVGAGGLNRALTAGGGIGAGGFGAPGLGGGFGSGFGAGLGGGLFAGNNGGGGPETPTTTPVTTTTPPTGGPGTTTPPTTTTSPPGGGPETPSSPVPAPAGLLLGFVALGTLGSWRIVAKLLGSK</sequence>
<name>A0A6M5YZ37_9BACT</name>
<evidence type="ECO:0000256" key="2">
    <source>
        <dbReference type="SAM" id="SignalP"/>
    </source>
</evidence>
<keyword evidence="2" id="KW-0732">Signal</keyword>
<dbReference type="KEGG" id="ftj:FTUN_6827"/>